<dbReference type="InterPro" id="IPR008753">
    <property type="entry name" value="Peptidase_M13_N"/>
</dbReference>
<dbReference type="InterPro" id="IPR018497">
    <property type="entry name" value="Peptidase_M13_C"/>
</dbReference>
<dbReference type="PANTHER" id="PTHR11733">
    <property type="entry name" value="ZINC METALLOPROTEASE FAMILY M13 NEPRILYSIN-RELATED"/>
    <property type="match status" value="1"/>
</dbReference>
<evidence type="ECO:0000256" key="2">
    <source>
        <dbReference type="ARBA" id="ARBA00007357"/>
    </source>
</evidence>
<gene>
    <name evidence="11" type="ORF">GCM10022276_02940</name>
</gene>
<keyword evidence="8" id="KW-0732">Signal</keyword>
<dbReference type="Proteomes" id="UP001500827">
    <property type="component" value="Unassembled WGS sequence"/>
</dbReference>
<dbReference type="EMBL" id="BAABBM010000001">
    <property type="protein sequence ID" value="GAA3887251.1"/>
    <property type="molecule type" value="Genomic_DNA"/>
</dbReference>
<dbReference type="InterPro" id="IPR000718">
    <property type="entry name" value="Peptidase_M13"/>
</dbReference>
<keyword evidence="5" id="KW-0378">Hydrolase</keyword>
<dbReference type="Pfam" id="PF05649">
    <property type="entry name" value="Peptidase_M13_N"/>
    <property type="match status" value="1"/>
</dbReference>
<evidence type="ECO:0000256" key="8">
    <source>
        <dbReference type="SAM" id="SignalP"/>
    </source>
</evidence>
<comment type="cofactor">
    <cofactor evidence="1">
        <name>Zn(2+)</name>
        <dbReference type="ChEBI" id="CHEBI:29105"/>
    </cofactor>
</comment>
<dbReference type="PROSITE" id="PS51257">
    <property type="entry name" value="PROKAR_LIPOPROTEIN"/>
    <property type="match status" value="1"/>
</dbReference>
<keyword evidence="12" id="KW-1185">Reference proteome</keyword>
<name>A0ABP7KUE9_9SPHN</name>
<reference evidence="12" key="1">
    <citation type="journal article" date="2019" name="Int. J. Syst. Evol. Microbiol.">
        <title>The Global Catalogue of Microorganisms (GCM) 10K type strain sequencing project: providing services to taxonomists for standard genome sequencing and annotation.</title>
        <authorList>
            <consortium name="The Broad Institute Genomics Platform"/>
            <consortium name="The Broad Institute Genome Sequencing Center for Infectious Disease"/>
            <person name="Wu L."/>
            <person name="Ma J."/>
        </authorList>
    </citation>
    <scope>NUCLEOTIDE SEQUENCE [LARGE SCALE GENOMIC DNA]</scope>
    <source>
        <strain evidence="12">JCM 17543</strain>
    </source>
</reference>
<evidence type="ECO:0000313" key="11">
    <source>
        <dbReference type="EMBL" id="GAA3887251.1"/>
    </source>
</evidence>
<evidence type="ECO:0000256" key="3">
    <source>
        <dbReference type="ARBA" id="ARBA00022670"/>
    </source>
</evidence>
<dbReference type="PRINTS" id="PR00786">
    <property type="entry name" value="NEPRILYSIN"/>
</dbReference>
<accession>A0ABP7KUE9</accession>
<evidence type="ECO:0000256" key="4">
    <source>
        <dbReference type="ARBA" id="ARBA00022723"/>
    </source>
</evidence>
<feature type="chain" id="PRO_5046736160" evidence="8">
    <location>
        <begin position="23"/>
        <end position="691"/>
    </location>
</feature>
<dbReference type="Pfam" id="PF01431">
    <property type="entry name" value="Peptidase_M13"/>
    <property type="match status" value="1"/>
</dbReference>
<proteinExistence type="inferred from homology"/>
<dbReference type="InterPro" id="IPR024079">
    <property type="entry name" value="MetalloPept_cat_dom_sf"/>
</dbReference>
<sequence length="691" mass="76020">MHKITAVLLATSALAGCTSQSALPPAAVAAPAMAEATAPEAAPAPKPQYGAYGFDVTGMDRSVAPGDNFYQFSNGTWARNTAIPADKSNYGMFTVLDDLSRERTRTIIDEQSKDPNSRIGAAYASFMDEAGVEAKGLTPFEPWLGKVRGLNNKKGLAPLYAQAIRLGIGTPFGGFVGQDDKAPDQYILQFFQAGLGMPDRDYYLSKDAKLAETKAKYLQHVTNMLRLAGEQNPEARAQAILNLETAIAQASWTKIESRDATKTYNKLTVAELARKAPGFDFPGLIRESGAQGVSSVLVAQPSAFTKIASLVNKAPLGVLKDQLLVRSLDAYASYLPSAFDKENFAFYGTTLSGTPEQEVRWKRAVNFTVGALGDDVSKLYVARFFPPETKAAADQLVHNVIQAMDRRIDKLEWMSPETKVKAHAKLAAFTPKIGYPSQWRDMSGLVIDRNDLLGNAMRSNEFDYAYNVGKLGKPIYKWEWGMTPMTINAYANFGMVEIVFPAAILQPPFFDPNADPAVNYGGIGAVIGHELSHHFDDQGAKYDKEGRLSDWWTPADVAAFNSRLDRLGKQYDAYEPLPGFHVQGKLTMGENVADLAGLTVAHDAYIASLGGKEPPVIDGTTADQRFYFGWAQVWRRNYREPNLRQRLLTDAHSPSEQRVSTVRNLDPWYPAFNVQPGQKLYLAPADRVRIW</sequence>
<comment type="similarity">
    <text evidence="2">Belongs to the peptidase M13 family.</text>
</comment>
<evidence type="ECO:0000313" key="12">
    <source>
        <dbReference type="Proteomes" id="UP001500827"/>
    </source>
</evidence>
<keyword evidence="4" id="KW-0479">Metal-binding</keyword>
<evidence type="ECO:0000256" key="1">
    <source>
        <dbReference type="ARBA" id="ARBA00001947"/>
    </source>
</evidence>
<keyword evidence="3" id="KW-0645">Protease</keyword>
<evidence type="ECO:0000256" key="6">
    <source>
        <dbReference type="ARBA" id="ARBA00022833"/>
    </source>
</evidence>
<dbReference type="SUPFAM" id="SSF55486">
    <property type="entry name" value="Metalloproteases ('zincins'), catalytic domain"/>
    <property type="match status" value="1"/>
</dbReference>
<dbReference type="InterPro" id="IPR042089">
    <property type="entry name" value="Peptidase_M13_dom_2"/>
</dbReference>
<feature type="domain" description="Peptidase M13 N-terminal" evidence="10">
    <location>
        <begin position="65"/>
        <end position="436"/>
    </location>
</feature>
<evidence type="ECO:0000259" key="10">
    <source>
        <dbReference type="Pfam" id="PF05649"/>
    </source>
</evidence>
<comment type="caution">
    <text evidence="11">The sequence shown here is derived from an EMBL/GenBank/DDBJ whole genome shotgun (WGS) entry which is preliminary data.</text>
</comment>
<dbReference type="CDD" id="cd08662">
    <property type="entry name" value="M13"/>
    <property type="match status" value="1"/>
</dbReference>
<protein>
    <submittedName>
        <fullName evidence="11">M13 family metallopeptidase</fullName>
    </submittedName>
</protein>
<organism evidence="11 12">
    <name type="scientific">Sphingomonas limnosediminicola</name>
    <dbReference type="NCBI Taxonomy" id="940133"/>
    <lineage>
        <taxon>Bacteria</taxon>
        <taxon>Pseudomonadati</taxon>
        <taxon>Pseudomonadota</taxon>
        <taxon>Alphaproteobacteria</taxon>
        <taxon>Sphingomonadales</taxon>
        <taxon>Sphingomonadaceae</taxon>
        <taxon>Sphingomonas</taxon>
    </lineage>
</organism>
<feature type="domain" description="Peptidase M13 C-terminal" evidence="9">
    <location>
        <begin position="488"/>
        <end position="688"/>
    </location>
</feature>
<dbReference type="PANTHER" id="PTHR11733:SF167">
    <property type="entry name" value="FI17812P1-RELATED"/>
    <property type="match status" value="1"/>
</dbReference>
<evidence type="ECO:0000259" key="9">
    <source>
        <dbReference type="Pfam" id="PF01431"/>
    </source>
</evidence>
<dbReference type="PROSITE" id="PS51885">
    <property type="entry name" value="NEPRILYSIN"/>
    <property type="match status" value="1"/>
</dbReference>
<keyword evidence="7" id="KW-0482">Metalloprotease</keyword>
<evidence type="ECO:0000256" key="5">
    <source>
        <dbReference type="ARBA" id="ARBA00022801"/>
    </source>
</evidence>
<evidence type="ECO:0000256" key="7">
    <source>
        <dbReference type="ARBA" id="ARBA00023049"/>
    </source>
</evidence>
<dbReference type="RefSeq" id="WP_425565366.1">
    <property type="nucleotide sequence ID" value="NZ_BAABBM010000001.1"/>
</dbReference>
<feature type="signal peptide" evidence="8">
    <location>
        <begin position="1"/>
        <end position="22"/>
    </location>
</feature>
<dbReference type="Gene3D" id="1.10.1380.10">
    <property type="entry name" value="Neutral endopeptidase , domain2"/>
    <property type="match status" value="1"/>
</dbReference>
<dbReference type="Gene3D" id="3.40.390.10">
    <property type="entry name" value="Collagenase (Catalytic Domain)"/>
    <property type="match status" value="1"/>
</dbReference>
<keyword evidence="6" id="KW-0862">Zinc</keyword>